<keyword evidence="4" id="KW-1185">Reference proteome</keyword>
<feature type="compositionally biased region" description="Polar residues" evidence="1">
    <location>
        <begin position="110"/>
        <end position="133"/>
    </location>
</feature>
<dbReference type="OrthoDB" id="773352at2"/>
<gene>
    <name evidence="3" type="ORF">F1649_21790</name>
</gene>
<accession>A0A5M9GME2</accession>
<feature type="transmembrane region" description="Helical" evidence="2">
    <location>
        <begin position="147"/>
        <end position="164"/>
    </location>
</feature>
<evidence type="ECO:0000256" key="2">
    <source>
        <dbReference type="SAM" id="Phobius"/>
    </source>
</evidence>
<feature type="region of interest" description="Disordered" evidence="1">
    <location>
        <begin position="101"/>
        <end position="138"/>
    </location>
</feature>
<comment type="caution">
    <text evidence="3">The sequence shown here is derived from an EMBL/GenBank/DDBJ whole genome shotgun (WGS) entry which is preliminary data.</text>
</comment>
<dbReference type="Proteomes" id="UP000322918">
    <property type="component" value="Unassembled WGS sequence"/>
</dbReference>
<sequence length="176" mass="19234">MKQFVFLPVLFSFPMLFSLCSCSIFKEKLVRKADSASSRQSSSAESKTVSSTSQQQRLLVITDSSDHQYTAEIIPAGPFHYSPKEGFTGTASRILITGRLSDESTRRDSSGSVSTLAAQTNTTSAEQQQTQVTRSEKTKEVKRSGKWWLWVVLAGALAAGGYVMKKLISHSLITSG</sequence>
<keyword evidence="2" id="KW-1133">Transmembrane helix</keyword>
<dbReference type="EMBL" id="VWNE01000056">
    <property type="protein sequence ID" value="KAA8474925.1"/>
    <property type="molecule type" value="Genomic_DNA"/>
</dbReference>
<dbReference type="PROSITE" id="PS51257">
    <property type="entry name" value="PROKAR_LIPOPROTEIN"/>
    <property type="match status" value="1"/>
</dbReference>
<protein>
    <submittedName>
        <fullName evidence="3">Uncharacterized protein</fullName>
    </submittedName>
</protein>
<evidence type="ECO:0000256" key="1">
    <source>
        <dbReference type="SAM" id="MobiDB-lite"/>
    </source>
</evidence>
<evidence type="ECO:0000313" key="4">
    <source>
        <dbReference type="Proteomes" id="UP000322918"/>
    </source>
</evidence>
<keyword evidence="2" id="KW-0812">Transmembrane</keyword>
<dbReference type="RefSeq" id="WP_141813409.1">
    <property type="nucleotide sequence ID" value="NZ_VFPL01000001.1"/>
</dbReference>
<proteinExistence type="predicted"/>
<dbReference type="AlphaFoldDB" id="A0A5M9GME2"/>
<organism evidence="3 4">
    <name type="scientific">Arcticibacter tournemirensis</name>
    <dbReference type="NCBI Taxonomy" id="699437"/>
    <lineage>
        <taxon>Bacteria</taxon>
        <taxon>Pseudomonadati</taxon>
        <taxon>Bacteroidota</taxon>
        <taxon>Sphingobacteriia</taxon>
        <taxon>Sphingobacteriales</taxon>
        <taxon>Sphingobacteriaceae</taxon>
        <taxon>Arcticibacter</taxon>
    </lineage>
</organism>
<keyword evidence="2" id="KW-0472">Membrane</keyword>
<evidence type="ECO:0000313" key="3">
    <source>
        <dbReference type="EMBL" id="KAA8474925.1"/>
    </source>
</evidence>
<reference evidence="3 4" key="1">
    <citation type="submission" date="2019-09" db="EMBL/GenBank/DDBJ databases">
        <title>Pararcticibacter amylolyticus gen. nov., sp. nov., isolated from a rottenly hemp rope, and reclassification of Pedobacter tournemirensis as Pararcticibacter tournemirensis comb. nov.</title>
        <authorList>
            <person name="Cai Y."/>
        </authorList>
    </citation>
    <scope>NUCLEOTIDE SEQUENCE [LARGE SCALE GENOMIC DNA]</scope>
    <source>
        <strain evidence="3 4">TF5-37.2-LB10</strain>
    </source>
</reference>
<name>A0A5M9GME2_9SPHI</name>